<keyword evidence="2" id="KW-1185">Reference proteome</keyword>
<dbReference type="SUPFAM" id="SSF48452">
    <property type="entry name" value="TPR-like"/>
    <property type="match status" value="1"/>
</dbReference>
<evidence type="ECO:0008006" key="3">
    <source>
        <dbReference type="Google" id="ProtNLM"/>
    </source>
</evidence>
<protein>
    <recommendedName>
        <fullName evidence="3">Kinesin light chain</fullName>
    </recommendedName>
</protein>
<dbReference type="Pfam" id="PF13424">
    <property type="entry name" value="TPR_12"/>
    <property type="match status" value="1"/>
</dbReference>
<dbReference type="InterPro" id="IPR053137">
    <property type="entry name" value="NLR-like"/>
</dbReference>
<organism evidence="1 2">
    <name type="scientific">Crucibulum laeve</name>
    <dbReference type="NCBI Taxonomy" id="68775"/>
    <lineage>
        <taxon>Eukaryota</taxon>
        <taxon>Fungi</taxon>
        <taxon>Dikarya</taxon>
        <taxon>Basidiomycota</taxon>
        <taxon>Agaricomycotina</taxon>
        <taxon>Agaricomycetes</taxon>
        <taxon>Agaricomycetidae</taxon>
        <taxon>Agaricales</taxon>
        <taxon>Agaricineae</taxon>
        <taxon>Nidulariaceae</taxon>
        <taxon>Crucibulum</taxon>
    </lineage>
</organism>
<proteinExistence type="predicted"/>
<evidence type="ECO:0000313" key="1">
    <source>
        <dbReference type="EMBL" id="TFK32842.1"/>
    </source>
</evidence>
<dbReference type="STRING" id="68775.A0A5C3LJQ8"/>
<dbReference type="EMBL" id="ML213662">
    <property type="protein sequence ID" value="TFK32842.1"/>
    <property type="molecule type" value="Genomic_DNA"/>
</dbReference>
<feature type="non-terminal residue" evidence="1">
    <location>
        <position position="1"/>
    </location>
</feature>
<dbReference type="Proteomes" id="UP000308652">
    <property type="component" value="Unassembled WGS sequence"/>
</dbReference>
<accession>A0A5C3LJQ8</accession>
<dbReference type="Pfam" id="PF13374">
    <property type="entry name" value="TPR_10"/>
    <property type="match status" value="1"/>
</dbReference>
<reference evidence="1 2" key="1">
    <citation type="journal article" date="2019" name="Nat. Ecol. Evol.">
        <title>Megaphylogeny resolves global patterns of mushroom evolution.</title>
        <authorList>
            <person name="Varga T."/>
            <person name="Krizsan K."/>
            <person name="Foldi C."/>
            <person name="Dima B."/>
            <person name="Sanchez-Garcia M."/>
            <person name="Sanchez-Ramirez S."/>
            <person name="Szollosi G.J."/>
            <person name="Szarkandi J.G."/>
            <person name="Papp V."/>
            <person name="Albert L."/>
            <person name="Andreopoulos W."/>
            <person name="Angelini C."/>
            <person name="Antonin V."/>
            <person name="Barry K.W."/>
            <person name="Bougher N.L."/>
            <person name="Buchanan P."/>
            <person name="Buyck B."/>
            <person name="Bense V."/>
            <person name="Catcheside P."/>
            <person name="Chovatia M."/>
            <person name="Cooper J."/>
            <person name="Damon W."/>
            <person name="Desjardin D."/>
            <person name="Finy P."/>
            <person name="Geml J."/>
            <person name="Haridas S."/>
            <person name="Hughes K."/>
            <person name="Justo A."/>
            <person name="Karasinski D."/>
            <person name="Kautmanova I."/>
            <person name="Kiss B."/>
            <person name="Kocsube S."/>
            <person name="Kotiranta H."/>
            <person name="LaButti K.M."/>
            <person name="Lechner B.E."/>
            <person name="Liimatainen K."/>
            <person name="Lipzen A."/>
            <person name="Lukacs Z."/>
            <person name="Mihaltcheva S."/>
            <person name="Morgado L.N."/>
            <person name="Niskanen T."/>
            <person name="Noordeloos M.E."/>
            <person name="Ohm R.A."/>
            <person name="Ortiz-Santana B."/>
            <person name="Ovrebo C."/>
            <person name="Racz N."/>
            <person name="Riley R."/>
            <person name="Savchenko A."/>
            <person name="Shiryaev A."/>
            <person name="Soop K."/>
            <person name="Spirin V."/>
            <person name="Szebenyi C."/>
            <person name="Tomsovsky M."/>
            <person name="Tulloss R.E."/>
            <person name="Uehling J."/>
            <person name="Grigoriev I.V."/>
            <person name="Vagvolgyi C."/>
            <person name="Papp T."/>
            <person name="Martin F.M."/>
            <person name="Miettinen O."/>
            <person name="Hibbett D.S."/>
            <person name="Nagy L.G."/>
        </authorList>
    </citation>
    <scope>NUCLEOTIDE SEQUENCE [LARGE SCALE GENOMIC DNA]</scope>
    <source>
        <strain evidence="1 2">CBS 166.37</strain>
    </source>
</reference>
<feature type="non-terminal residue" evidence="1">
    <location>
        <position position="416"/>
    </location>
</feature>
<dbReference type="AlphaFoldDB" id="A0A5C3LJQ8"/>
<dbReference type="Gene3D" id="1.25.40.10">
    <property type="entry name" value="Tetratricopeptide repeat domain"/>
    <property type="match status" value="1"/>
</dbReference>
<dbReference type="SUPFAM" id="SSF52540">
    <property type="entry name" value="P-loop containing nucleoside triphosphate hydrolases"/>
    <property type="match status" value="1"/>
</dbReference>
<sequence length="416" mass="47247">KEWLLIFDNADGEPNVIEKYLPSNSTGDILITSRNPNMRALTSNKNSIELDGMNMEDVIALLLKRSNLEEEISESIQEAAERIATTLFCLPLAVDQAGAYITSGLCSIYDYIELYSGSRKELMDHPSFRGASKYEQTVYGTWELSYKKIQSMATDPLNVMAFFHHENIMEDIFSRAAEQYIATDMEEMASKGLPIAVLHLNEQQLLINDGKWNKIKFRSGVQVLLSYSLIKKGSLNVIYHIHPMVHTWCKDRMARCEREKTSFLAMSLLGCSAIKSNDISDYIFSLSLVTHIKMNQLHLADICMPNVYYDDIYVSYAYVFDQNGNWTEAENLKVKVMEKRQQLLGPAHLHTLASMGSLASTYYNQGRLTEAEKLQVEVMEKKQQLLGPAHPDTLTCMGNLALTYQNQGKWSEAEKL</sequence>
<dbReference type="InterPro" id="IPR011990">
    <property type="entry name" value="TPR-like_helical_dom_sf"/>
</dbReference>
<evidence type="ECO:0000313" key="2">
    <source>
        <dbReference type="Proteomes" id="UP000308652"/>
    </source>
</evidence>
<dbReference type="PANTHER" id="PTHR46082">
    <property type="entry name" value="ATP/GTP-BINDING PROTEIN-RELATED"/>
    <property type="match status" value="1"/>
</dbReference>
<dbReference type="InterPro" id="IPR027417">
    <property type="entry name" value="P-loop_NTPase"/>
</dbReference>
<gene>
    <name evidence="1" type="ORF">BDQ12DRAFT_576877</name>
</gene>
<dbReference type="OrthoDB" id="1658288at2759"/>
<name>A0A5C3LJQ8_9AGAR</name>
<dbReference type="PANTHER" id="PTHR46082:SF11">
    <property type="entry name" value="AAA+ ATPASE DOMAIN-CONTAINING PROTEIN-RELATED"/>
    <property type="match status" value="1"/>
</dbReference>